<dbReference type="InterPro" id="IPR010998">
    <property type="entry name" value="Integrase_recombinase_N"/>
</dbReference>
<name>A0A1I0K955_9FIRM</name>
<reference evidence="6 7" key="1">
    <citation type="submission" date="2016-10" db="EMBL/GenBank/DDBJ databases">
        <authorList>
            <person name="Varghese N."/>
            <person name="Submissions S."/>
        </authorList>
    </citation>
    <scope>NUCLEOTIDE SEQUENCE [LARGE SCALE GENOMIC DNA]</scope>
    <source>
        <strain evidence="6 7">NLAE-zl-C196</strain>
    </source>
</reference>
<evidence type="ECO:0000256" key="3">
    <source>
        <dbReference type="PROSITE-ProRule" id="PRU01248"/>
    </source>
</evidence>
<dbReference type="SUPFAM" id="SSF56349">
    <property type="entry name" value="DNA breaking-rejoining enzymes"/>
    <property type="match status" value="1"/>
</dbReference>
<gene>
    <name evidence="6" type="ORF">SAMN05216521_109714</name>
</gene>
<protein>
    <submittedName>
        <fullName evidence="6">Site-specific recombinase XerD</fullName>
    </submittedName>
</protein>
<evidence type="ECO:0000256" key="2">
    <source>
        <dbReference type="ARBA" id="ARBA00023172"/>
    </source>
</evidence>
<dbReference type="InterPro" id="IPR013762">
    <property type="entry name" value="Integrase-like_cat_sf"/>
</dbReference>
<dbReference type="InterPro" id="IPR011010">
    <property type="entry name" value="DNA_brk_join_enz"/>
</dbReference>
<dbReference type="GO" id="GO:0006310">
    <property type="term" value="P:DNA recombination"/>
    <property type="evidence" value="ECO:0007669"/>
    <property type="project" value="UniProtKB-KW"/>
</dbReference>
<dbReference type="EMBL" id="FOIO01000097">
    <property type="protein sequence ID" value="SEU19766.1"/>
    <property type="molecule type" value="Genomic_DNA"/>
</dbReference>
<dbReference type="GO" id="GO:0003677">
    <property type="term" value="F:DNA binding"/>
    <property type="evidence" value="ECO:0007669"/>
    <property type="project" value="UniProtKB-UniRule"/>
</dbReference>
<dbReference type="PANTHER" id="PTHR30349:SF91">
    <property type="entry name" value="INTA PROTEIN"/>
    <property type="match status" value="1"/>
</dbReference>
<organism evidence="6 7">
    <name type="scientific">Enterocloster clostridioformis</name>
    <dbReference type="NCBI Taxonomy" id="1531"/>
    <lineage>
        <taxon>Bacteria</taxon>
        <taxon>Bacillati</taxon>
        <taxon>Bacillota</taxon>
        <taxon>Clostridia</taxon>
        <taxon>Lachnospirales</taxon>
        <taxon>Lachnospiraceae</taxon>
        <taxon>Enterocloster</taxon>
    </lineage>
</organism>
<dbReference type="Proteomes" id="UP000182121">
    <property type="component" value="Unassembled WGS sequence"/>
</dbReference>
<evidence type="ECO:0000256" key="1">
    <source>
        <dbReference type="ARBA" id="ARBA00023125"/>
    </source>
</evidence>
<dbReference type="InterPro" id="IPR002104">
    <property type="entry name" value="Integrase_catalytic"/>
</dbReference>
<dbReference type="PANTHER" id="PTHR30349">
    <property type="entry name" value="PHAGE INTEGRASE-RELATED"/>
    <property type="match status" value="1"/>
</dbReference>
<evidence type="ECO:0000313" key="6">
    <source>
        <dbReference type="EMBL" id="SEU19766.1"/>
    </source>
</evidence>
<evidence type="ECO:0000259" key="5">
    <source>
        <dbReference type="PROSITE" id="PS51900"/>
    </source>
</evidence>
<dbReference type="Gene3D" id="1.10.443.10">
    <property type="entry name" value="Intergrase catalytic core"/>
    <property type="match status" value="1"/>
</dbReference>
<keyword evidence="2" id="KW-0233">DNA recombination</keyword>
<dbReference type="InterPro" id="IPR050090">
    <property type="entry name" value="Tyrosine_recombinase_XerCD"/>
</dbReference>
<evidence type="ECO:0000259" key="4">
    <source>
        <dbReference type="PROSITE" id="PS51898"/>
    </source>
</evidence>
<proteinExistence type="predicted"/>
<comment type="caution">
    <text evidence="6">The sequence shown here is derived from an EMBL/GenBank/DDBJ whole genome shotgun (WGS) entry which is preliminary data.</text>
</comment>
<evidence type="ECO:0000313" key="7">
    <source>
        <dbReference type="Proteomes" id="UP000182121"/>
    </source>
</evidence>
<dbReference type="PROSITE" id="PS51900">
    <property type="entry name" value="CB"/>
    <property type="match status" value="1"/>
</dbReference>
<accession>A0A1I0K955</accession>
<dbReference type="GO" id="GO:0015074">
    <property type="term" value="P:DNA integration"/>
    <property type="evidence" value="ECO:0007669"/>
    <property type="project" value="InterPro"/>
</dbReference>
<feature type="domain" description="Core-binding (CB)" evidence="5">
    <location>
        <begin position="103"/>
        <end position="201"/>
    </location>
</feature>
<dbReference type="Gene3D" id="1.10.150.130">
    <property type="match status" value="1"/>
</dbReference>
<sequence>MMHKKELRKEKNNNAFNKSICTFIPARLNERKDIMASVRKRGNSYQVTVSNGRRADGTQILETDTFTPEPGITPKQEKKALEQFVMDFERDVKSGQNVKGRRMTLEELSELFLKDNEPTGNPDDDIMSITTWASYKNCLKLRIVPRLGHLKICSIIPKNLKDYSKDLRQDGARIDGKPGGLSESTITRDCAIVSSLLSYAVGEGLLTINPLIYAGKQSKGHRPKKEYKVKYLTIEQTQAFLWALDNPMTIKYGGRKRKNKAGEVYSIKEYQTSWKLSLKWRAYFYLALFIGDRRGENIAFTWNDIDLDTGTVNIENSTAYVDGKIIQKKTKTNKSRTPVIPPVVTGILKLWKAEQMRQSMERGTYWQGYHGKEFDKNFIFTQENGIQMHPSSPYHQFKRIIELYNKYVAEDCSHMIPPDITPHDLRHTAASILIANNMDPRSVAGVLGHSNATTTLNIYAYFFRSKNEEAGEYEKKSVN</sequence>
<dbReference type="Pfam" id="PF00589">
    <property type="entry name" value="Phage_integrase"/>
    <property type="match status" value="1"/>
</dbReference>
<dbReference type="PROSITE" id="PS51898">
    <property type="entry name" value="TYR_RECOMBINASE"/>
    <property type="match status" value="1"/>
</dbReference>
<keyword evidence="1 3" id="KW-0238">DNA-binding</keyword>
<feature type="domain" description="Tyr recombinase" evidence="4">
    <location>
        <begin position="227"/>
        <end position="474"/>
    </location>
</feature>
<dbReference type="InterPro" id="IPR044068">
    <property type="entry name" value="CB"/>
</dbReference>
<dbReference type="AlphaFoldDB" id="A0A1I0K955"/>
<dbReference type="CDD" id="cd01189">
    <property type="entry name" value="INT_ICEBs1_C_like"/>
    <property type="match status" value="1"/>
</dbReference>